<reference evidence="3 4" key="1">
    <citation type="submission" date="2016-03" db="EMBL/GenBank/DDBJ databases">
        <authorList>
            <person name="Arora C."/>
            <person name="Burnet G."/>
            <person name="Bortz M."/>
            <person name="Conover D.H."/>
            <person name="Ghobrial J.A."/>
            <person name="Mezghani N.A."/>
            <person name="Thompson P.K."/>
            <person name="Ulbrich M.C."/>
            <person name="Furbee E.C."/>
            <person name="Grubb S.R."/>
            <person name="Warner M.H."/>
            <person name="Montgomery M.T."/>
            <person name="Garlena R.A."/>
            <person name="Russell D.A."/>
            <person name="Pope W.H."/>
            <person name="Jacobs-Sera D."/>
            <person name="Hendrix R.W."/>
            <person name="Hatfull G.F."/>
        </authorList>
    </citation>
    <scope>NUCLEOTIDE SEQUENCE [LARGE SCALE GENOMIC DNA]</scope>
</reference>
<evidence type="ECO:0000256" key="1">
    <source>
        <dbReference type="SAM" id="MobiDB-lite"/>
    </source>
</evidence>
<keyword evidence="4" id="KW-1185">Reference proteome</keyword>
<keyword evidence="2" id="KW-1133">Transmembrane helix</keyword>
<protein>
    <submittedName>
        <fullName evidence="3">Uncharacterized protein</fullName>
    </submittedName>
</protein>
<accession>A0A142K9X9</accession>
<keyword evidence="2" id="KW-0472">Membrane</keyword>
<dbReference type="EMBL" id="KU963250">
    <property type="protein sequence ID" value="AMS02912.1"/>
    <property type="molecule type" value="Genomic_DNA"/>
</dbReference>
<dbReference type="RefSeq" id="YP_009302004.1">
    <property type="nucleotide sequence ID" value="NC_031239.1"/>
</dbReference>
<dbReference type="GeneID" id="29126889"/>
<evidence type="ECO:0000256" key="2">
    <source>
        <dbReference type="SAM" id="Phobius"/>
    </source>
</evidence>
<evidence type="ECO:0000313" key="4">
    <source>
        <dbReference type="Proteomes" id="UP000201202"/>
    </source>
</evidence>
<dbReference type="Proteomes" id="UP000201202">
    <property type="component" value="Segment"/>
</dbReference>
<feature type="transmembrane region" description="Helical" evidence="2">
    <location>
        <begin position="27"/>
        <end position="44"/>
    </location>
</feature>
<feature type="region of interest" description="Disordered" evidence="1">
    <location>
        <begin position="46"/>
        <end position="89"/>
    </location>
</feature>
<feature type="compositionally biased region" description="Low complexity" evidence="1">
    <location>
        <begin position="46"/>
        <end position="62"/>
    </location>
</feature>
<evidence type="ECO:0000313" key="3">
    <source>
        <dbReference type="EMBL" id="AMS02912.1"/>
    </source>
</evidence>
<sequence>MSSSGLSGTPNARAAPDWKARCTVADVLVWCVVVGAALVVGWKASQTARTTPTAGAPARSTAWLDDDPFVGGDGRAWLPQPDGTWAPPP</sequence>
<keyword evidence="2" id="KW-0812">Transmembrane</keyword>
<organism evidence="3 4">
    <name type="scientific">Gordonia phage Vivi2</name>
    <dbReference type="NCBI Taxonomy" id="1821564"/>
    <lineage>
        <taxon>Viruses</taxon>
        <taxon>Duplodnaviria</taxon>
        <taxon>Heunggongvirae</taxon>
        <taxon>Uroviricota</taxon>
        <taxon>Caudoviricetes</taxon>
        <taxon>Stackebrandtviridae</taxon>
        <taxon>Schenleyvirinae</taxon>
        <taxon>Vividuovirus</taxon>
        <taxon>Vividuovirus vivi2</taxon>
    </lineage>
</organism>
<gene>
    <name evidence="3" type="primary">80</name>
    <name evidence="3" type="ORF">SEA_VIVI2_80</name>
</gene>
<dbReference type="KEGG" id="vg:29126889"/>
<name>A0A142K9X9_9CAUD</name>
<proteinExistence type="predicted"/>